<dbReference type="GO" id="GO:0003677">
    <property type="term" value="F:DNA binding"/>
    <property type="evidence" value="ECO:0007669"/>
    <property type="project" value="UniProtKB-KW"/>
</dbReference>
<feature type="compositionally biased region" description="Basic and acidic residues" evidence="1">
    <location>
        <begin position="62"/>
        <end position="77"/>
    </location>
</feature>
<dbReference type="Proteomes" id="UP001228049">
    <property type="component" value="Unassembled WGS sequence"/>
</dbReference>
<reference evidence="2" key="1">
    <citation type="submission" date="2023-04" db="EMBL/GenBank/DDBJ databases">
        <title>Chromosome-level genome of Chaenocephalus aceratus.</title>
        <authorList>
            <person name="Park H."/>
        </authorList>
    </citation>
    <scope>NUCLEOTIDE SEQUENCE</scope>
    <source>
        <strain evidence="2">DE</strain>
        <tissue evidence="2">Muscle</tissue>
    </source>
</reference>
<comment type="caution">
    <text evidence="2">The sequence shown here is derived from an EMBL/GenBank/DDBJ whole genome shotgun (WGS) entry which is preliminary data.</text>
</comment>
<evidence type="ECO:0000313" key="3">
    <source>
        <dbReference type="Proteomes" id="UP001228049"/>
    </source>
</evidence>
<organism evidence="2 3">
    <name type="scientific">Dissostichus eleginoides</name>
    <name type="common">Patagonian toothfish</name>
    <name type="synonym">Dissostichus amissus</name>
    <dbReference type="NCBI Taxonomy" id="100907"/>
    <lineage>
        <taxon>Eukaryota</taxon>
        <taxon>Metazoa</taxon>
        <taxon>Chordata</taxon>
        <taxon>Craniata</taxon>
        <taxon>Vertebrata</taxon>
        <taxon>Euteleostomi</taxon>
        <taxon>Actinopterygii</taxon>
        <taxon>Neopterygii</taxon>
        <taxon>Teleostei</taxon>
        <taxon>Neoteleostei</taxon>
        <taxon>Acanthomorphata</taxon>
        <taxon>Eupercaria</taxon>
        <taxon>Perciformes</taxon>
        <taxon>Notothenioidei</taxon>
        <taxon>Nototheniidae</taxon>
        <taxon>Dissostichus</taxon>
    </lineage>
</organism>
<evidence type="ECO:0000313" key="2">
    <source>
        <dbReference type="EMBL" id="KAK1905091.1"/>
    </source>
</evidence>
<keyword evidence="3" id="KW-1185">Reference proteome</keyword>
<feature type="non-terminal residue" evidence="2">
    <location>
        <position position="122"/>
    </location>
</feature>
<feature type="non-terminal residue" evidence="2">
    <location>
        <position position="1"/>
    </location>
</feature>
<evidence type="ECO:0000256" key="1">
    <source>
        <dbReference type="SAM" id="MobiDB-lite"/>
    </source>
</evidence>
<accession>A0AAD9FKZ8</accession>
<sequence>ELEARRGGLSTRGFGKSRDYPNSGILANKNKPPVHCISAALVQRGTGLREATAFNFGGRSGTDGRGDDPPGGREQRRNCHSKSQHVDVCECGFVCQRTMGGRVMALRSSLPVPSSTPPPHTR</sequence>
<proteinExistence type="predicted"/>
<gene>
    <name evidence="2" type="ORF">KUDE01_012274</name>
</gene>
<keyword evidence="2" id="KW-0238">DNA-binding</keyword>
<protein>
    <submittedName>
        <fullName evidence="2">Pituitary homeobox 1</fullName>
    </submittedName>
</protein>
<name>A0AAD9FKZ8_DISEL</name>
<dbReference type="EMBL" id="JASDAP010000003">
    <property type="protein sequence ID" value="KAK1905091.1"/>
    <property type="molecule type" value="Genomic_DNA"/>
</dbReference>
<keyword evidence="2" id="KW-0371">Homeobox</keyword>
<feature type="region of interest" description="Disordered" evidence="1">
    <location>
        <begin position="53"/>
        <end position="83"/>
    </location>
</feature>
<feature type="region of interest" description="Disordered" evidence="1">
    <location>
        <begin position="1"/>
        <end position="26"/>
    </location>
</feature>
<dbReference type="AlphaFoldDB" id="A0AAD9FKZ8"/>